<protein>
    <submittedName>
        <fullName evidence="1">Uncharacterized protein</fullName>
    </submittedName>
</protein>
<reference evidence="1" key="1">
    <citation type="submission" date="2018-04" db="EMBL/GenBank/DDBJ databases">
        <title>Transcriptome assembly of Sipha flava.</title>
        <authorList>
            <person name="Scully E.D."/>
            <person name="Geib S.M."/>
            <person name="Palmer N.A."/>
            <person name="Koch K."/>
            <person name="Bradshaw J."/>
            <person name="Heng-Moss T."/>
            <person name="Sarath G."/>
        </authorList>
    </citation>
    <scope>NUCLEOTIDE SEQUENCE</scope>
</reference>
<gene>
    <name evidence="1" type="ORF">g.843</name>
</gene>
<evidence type="ECO:0000313" key="1">
    <source>
        <dbReference type="EMBL" id="MBY71164.1"/>
    </source>
</evidence>
<accession>A0A2S2Q0H1</accession>
<proteinExistence type="predicted"/>
<name>A0A2S2Q0H1_9HEMI</name>
<dbReference type="AlphaFoldDB" id="A0A2S2Q0H1"/>
<dbReference type="EMBL" id="GGMS01001961">
    <property type="protein sequence ID" value="MBY71164.1"/>
    <property type="molecule type" value="Transcribed_RNA"/>
</dbReference>
<organism evidence="1">
    <name type="scientific">Sipha flava</name>
    <name type="common">yellow sugarcane aphid</name>
    <dbReference type="NCBI Taxonomy" id="143950"/>
    <lineage>
        <taxon>Eukaryota</taxon>
        <taxon>Metazoa</taxon>
        <taxon>Ecdysozoa</taxon>
        <taxon>Arthropoda</taxon>
        <taxon>Hexapoda</taxon>
        <taxon>Insecta</taxon>
        <taxon>Pterygota</taxon>
        <taxon>Neoptera</taxon>
        <taxon>Paraneoptera</taxon>
        <taxon>Hemiptera</taxon>
        <taxon>Sternorrhyncha</taxon>
        <taxon>Aphidomorpha</taxon>
        <taxon>Aphidoidea</taxon>
        <taxon>Aphididae</taxon>
        <taxon>Sipha</taxon>
    </lineage>
</organism>
<sequence>MGTLFNPKNCTLLLAHELSIHCDRSRIHHFRIVITTKQNIINTIQETRIDAYKYGSRINNDPSRNDITSYDDIKCFPFVFVVCGSNFFSNIFPSFILRNFT</sequence>